<proteinExistence type="inferred from homology"/>
<reference evidence="11" key="1">
    <citation type="submission" date="2022-11" db="UniProtKB">
        <authorList>
            <consortium name="WormBaseParasite"/>
        </authorList>
    </citation>
    <scope>IDENTIFICATION</scope>
</reference>
<dbReference type="AlphaFoldDB" id="A0A914E5I2"/>
<dbReference type="Proteomes" id="UP000887540">
    <property type="component" value="Unplaced"/>
</dbReference>
<dbReference type="InterPro" id="IPR042044">
    <property type="entry name" value="EXOC6PINT-1/Sec15/Tip20_C_dom2"/>
</dbReference>
<evidence type="ECO:0000259" key="8">
    <source>
        <dbReference type="Pfam" id="PF04091"/>
    </source>
</evidence>
<evidence type="ECO:0000256" key="4">
    <source>
        <dbReference type="ARBA" id="ARBA00022483"/>
    </source>
</evidence>
<feature type="compositionally biased region" description="Basic and acidic residues" evidence="7">
    <location>
        <begin position="237"/>
        <end position="247"/>
    </location>
</feature>
<accession>A0A914E5I2</accession>
<keyword evidence="10" id="KW-1185">Reference proteome</keyword>
<dbReference type="PIRSF" id="PIRSF025007">
    <property type="entry name" value="Sec15"/>
    <property type="match status" value="1"/>
</dbReference>
<dbReference type="PANTHER" id="PTHR12702">
    <property type="entry name" value="SEC15"/>
    <property type="match status" value="1"/>
</dbReference>
<keyword evidence="5" id="KW-0175">Coiled coil</keyword>
<dbReference type="Gene3D" id="1.10.357.30">
    <property type="entry name" value="Exocyst complex subunit Sec15 C-terminal domain, N-terminal subdomain"/>
    <property type="match status" value="1"/>
</dbReference>
<evidence type="ECO:0000313" key="11">
    <source>
        <dbReference type="WBParaSite" id="ACRNAN_scaffold5618.g21792.t1"/>
    </source>
</evidence>
<dbReference type="PANTHER" id="PTHR12702:SF0">
    <property type="entry name" value="EXOCYST COMPLEX COMPONENT 6"/>
    <property type="match status" value="1"/>
</dbReference>
<dbReference type="GO" id="GO:0016020">
    <property type="term" value="C:membrane"/>
    <property type="evidence" value="ECO:0007669"/>
    <property type="project" value="TreeGrafter"/>
</dbReference>
<sequence>MNSTNSISMANESTASTNKETVGSDSASTSYNNYPEMSAEQEFFLYELETTDSGSIGLVLRAIYDTGDVHKFARALERRIAHYDKSILKVSTYYTRDIKGVTETIDSNVQEMSAELLKKSTEIVRYRKLQRNANTAIDQITMCLPILENYAKLQSLMKQKKYYQALKVLEELEHTYLSHIQKYRFTQSLAKSMAPIRDQIREKSYSELTDFLESLQKISRKIGEEVLKKTAEHHQIFKPDKNKDLKQKKSSSTPRDTEFEISKDGSLMKKSPRNSENSLEIHQRKEESLSAQDKIDFAPIHRCCQIFNVLGDKERFEVYYRNQRREQSMVVNRPPVKLQESIDTYVRYLQEIVGFFVVEDNIMQMQPGLVTAAHKDQLWEMALQQITHTMNSHFGNCLDVGMMLKMKKVILLFALTMKSYGYNINSLYTLLQNFRDQYNEILMREYCAQFETALQNDNYTPIMVRNEEEYKAVMRDFPYYRRGQDQEEFPRRFPFSQFVPAVYKQAKSYLLGCLSFMEDLQLTQTEIDDTVRQYANVLLARWSGSLKGFVTNKSRSLIQLIQITINMAYLERSCEFLEKYITELTNRGEGGGSSGHLVTLKGQIFQEARSEIEQLIEQALKDKVDAFLELANYDWELPQASGVASDYITDIINFLTTTFTSFTNLPSVLARSVCMQTCKHLAERLHEMLLSPEAKSINNGALEQFSLDVMQCEMFTAQCPIEGFENATLTMTFAHLRQLLDLVMNADWSTYLAERSQENRKYMRVRATDASTLLEKMIEFEKKTSGFFGRGGDRKKLYDTILQQLKRLGN</sequence>
<dbReference type="InterPro" id="IPR048359">
    <property type="entry name" value="EXOC6_Sec15_N"/>
</dbReference>
<evidence type="ECO:0000256" key="3">
    <source>
        <dbReference type="ARBA" id="ARBA00022448"/>
    </source>
</evidence>
<comment type="similarity">
    <text evidence="2 6">Belongs to the SEC15 family.</text>
</comment>
<evidence type="ECO:0000256" key="1">
    <source>
        <dbReference type="ARBA" id="ARBA00002660"/>
    </source>
</evidence>
<keyword evidence="4 6" id="KW-0268">Exocytosis</keyword>
<evidence type="ECO:0000256" key="7">
    <source>
        <dbReference type="SAM" id="MobiDB-lite"/>
    </source>
</evidence>
<protein>
    <recommendedName>
        <fullName evidence="6">Exocyst complex component</fullName>
    </recommendedName>
</protein>
<dbReference type="GO" id="GO:0090522">
    <property type="term" value="P:vesicle tethering involved in exocytosis"/>
    <property type="evidence" value="ECO:0007669"/>
    <property type="project" value="UniProtKB-UniRule"/>
</dbReference>
<dbReference type="InterPro" id="IPR042045">
    <property type="entry name" value="EXOC6/Sec15_C_dom1"/>
</dbReference>
<dbReference type="InterPro" id="IPR046361">
    <property type="entry name" value="EXOC6/Sec15_C"/>
</dbReference>
<dbReference type="GO" id="GO:0006893">
    <property type="term" value="P:Golgi to plasma membrane transport"/>
    <property type="evidence" value="ECO:0007669"/>
    <property type="project" value="TreeGrafter"/>
</dbReference>
<name>A0A914E5I2_9BILA</name>
<keyword evidence="3 6" id="KW-0813">Transport</keyword>
<organism evidence="10 11">
    <name type="scientific">Acrobeloides nanus</name>
    <dbReference type="NCBI Taxonomy" id="290746"/>
    <lineage>
        <taxon>Eukaryota</taxon>
        <taxon>Metazoa</taxon>
        <taxon>Ecdysozoa</taxon>
        <taxon>Nematoda</taxon>
        <taxon>Chromadorea</taxon>
        <taxon>Rhabditida</taxon>
        <taxon>Tylenchina</taxon>
        <taxon>Cephalobomorpha</taxon>
        <taxon>Cephaloboidea</taxon>
        <taxon>Cephalobidae</taxon>
        <taxon>Acrobeloides</taxon>
    </lineage>
</organism>
<feature type="compositionally biased region" description="Basic and acidic residues" evidence="7">
    <location>
        <begin position="255"/>
        <end position="267"/>
    </location>
</feature>
<evidence type="ECO:0000259" key="9">
    <source>
        <dbReference type="Pfam" id="PF20651"/>
    </source>
</evidence>
<feature type="domain" description="Exocyst complex subunit EXOC6/Sec15 C-terminal" evidence="8">
    <location>
        <begin position="426"/>
        <end position="776"/>
    </location>
</feature>
<feature type="domain" description="Exocyst complex component EXOC6/Sec15 N-terminal" evidence="9">
    <location>
        <begin position="86"/>
        <end position="225"/>
    </location>
</feature>
<dbReference type="Gene3D" id="1.20.58.670">
    <property type="entry name" value="Dsl1p vesicle tethering complex, Tip20p subunit, domain D"/>
    <property type="match status" value="1"/>
</dbReference>
<dbReference type="GO" id="GO:0000145">
    <property type="term" value="C:exocyst"/>
    <property type="evidence" value="ECO:0007669"/>
    <property type="project" value="UniProtKB-UniRule"/>
</dbReference>
<dbReference type="FunFam" id="1.20.58.670:FF:000002">
    <property type="entry name" value="Exocyst complex component"/>
    <property type="match status" value="1"/>
</dbReference>
<evidence type="ECO:0000313" key="10">
    <source>
        <dbReference type="Proteomes" id="UP000887540"/>
    </source>
</evidence>
<dbReference type="InterPro" id="IPR007225">
    <property type="entry name" value="EXOC6/Sec15"/>
</dbReference>
<comment type="function">
    <text evidence="1 6">Component of the exocyst complex involved in the docking of exocytic vesicles with fusion sites on the plasma membrane.</text>
</comment>
<dbReference type="WBParaSite" id="ACRNAN_scaffold5618.g21792.t1">
    <property type="protein sequence ID" value="ACRNAN_scaffold5618.g21792.t1"/>
    <property type="gene ID" value="ACRNAN_scaffold5618.g21792"/>
</dbReference>
<evidence type="ECO:0000256" key="6">
    <source>
        <dbReference type="PIRNR" id="PIRNR025007"/>
    </source>
</evidence>
<feature type="region of interest" description="Disordered" evidence="7">
    <location>
        <begin position="1"/>
        <end position="32"/>
    </location>
</feature>
<evidence type="ECO:0000256" key="2">
    <source>
        <dbReference type="ARBA" id="ARBA00007944"/>
    </source>
</evidence>
<dbReference type="GO" id="GO:0006886">
    <property type="term" value="P:intracellular protein transport"/>
    <property type="evidence" value="ECO:0007669"/>
    <property type="project" value="InterPro"/>
</dbReference>
<evidence type="ECO:0000256" key="5">
    <source>
        <dbReference type="ARBA" id="ARBA00023054"/>
    </source>
</evidence>
<dbReference type="Pfam" id="PF04091">
    <property type="entry name" value="Sec15_C"/>
    <property type="match status" value="1"/>
</dbReference>
<dbReference type="Pfam" id="PF20651">
    <property type="entry name" value="EXOC6_Sec15_N"/>
    <property type="match status" value="1"/>
</dbReference>
<feature type="region of interest" description="Disordered" evidence="7">
    <location>
        <begin position="237"/>
        <end position="285"/>
    </location>
</feature>